<organism evidence="2 3">
    <name type="scientific">Dactylosporangium matsuzakiense</name>
    <dbReference type="NCBI Taxonomy" id="53360"/>
    <lineage>
        <taxon>Bacteria</taxon>
        <taxon>Bacillati</taxon>
        <taxon>Actinomycetota</taxon>
        <taxon>Actinomycetes</taxon>
        <taxon>Micromonosporales</taxon>
        <taxon>Micromonosporaceae</taxon>
        <taxon>Dactylosporangium</taxon>
    </lineage>
</organism>
<dbReference type="AlphaFoldDB" id="A0A9W6NRA2"/>
<reference evidence="2" key="2">
    <citation type="submission" date="2023-01" db="EMBL/GenBank/DDBJ databases">
        <authorList>
            <person name="Sun Q."/>
            <person name="Evtushenko L."/>
        </authorList>
    </citation>
    <scope>NUCLEOTIDE SEQUENCE</scope>
    <source>
        <strain evidence="2">VKM Ac-1321</strain>
    </source>
</reference>
<dbReference type="InterPro" id="IPR029063">
    <property type="entry name" value="SAM-dependent_MTases_sf"/>
</dbReference>
<gene>
    <name evidence="2" type="ORF">GCM10017581_081090</name>
</gene>
<dbReference type="EMBL" id="BSFP01000072">
    <property type="protein sequence ID" value="GLL06359.1"/>
    <property type="molecule type" value="Genomic_DNA"/>
</dbReference>
<dbReference type="SUPFAM" id="SSF46785">
    <property type="entry name" value="Winged helix' DNA-binding domain"/>
    <property type="match status" value="1"/>
</dbReference>
<dbReference type="PANTHER" id="PTHR43861">
    <property type="entry name" value="TRANS-ACONITATE 2-METHYLTRANSFERASE-RELATED"/>
    <property type="match status" value="1"/>
</dbReference>
<dbReference type="InterPro" id="IPR025714">
    <property type="entry name" value="Methyltranfer_dom"/>
</dbReference>
<keyword evidence="3" id="KW-1185">Reference proteome</keyword>
<feature type="domain" description="Methyltransferase" evidence="1">
    <location>
        <begin position="151"/>
        <end position="261"/>
    </location>
</feature>
<proteinExistence type="predicted"/>
<reference evidence="2" key="1">
    <citation type="journal article" date="2014" name="Int. J. Syst. Evol. Microbiol.">
        <title>Complete genome sequence of Corynebacterium casei LMG S-19264T (=DSM 44701T), isolated from a smear-ripened cheese.</title>
        <authorList>
            <consortium name="US DOE Joint Genome Institute (JGI-PGF)"/>
            <person name="Walter F."/>
            <person name="Albersmeier A."/>
            <person name="Kalinowski J."/>
            <person name="Ruckert C."/>
        </authorList>
    </citation>
    <scope>NUCLEOTIDE SEQUENCE</scope>
    <source>
        <strain evidence="2">VKM Ac-1321</strain>
    </source>
</reference>
<dbReference type="InterPro" id="IPR036390">
    <property type="entry name" value="WH_DNA-bd_sf"/>
</dbReference>
<dbReference type="SUPFAM" id="SSF53335">
    <property type="entry name" value="S-adenosyl-L-methionine-dependent methyltransferases"/>
    <property type="match status" value="1"/>
</dbReference>
<sequence length="324" mass="35656">MSKVRAQTSVFDYMQGYTLCTVLSALEELGVLDALAADGLRAEQIGSNEFLTRATLRYLTERGIVAEDGDRVRLTEFGRTVYADRGYLVWLSGGYGEAMTAFGDLLTGKRRFGEDIDRNVRWVAVGSAEIGQKDMWPYVVDLARRFKFQHIADLGCGNAHYLISLCQEVGARGIGVDISPASCKEAEQEVAKAGLTDRISIIEADAGDLKKVPGIDGVDLVFTFFFLHEVLEHGFDVLVAYLRQIQQSLPAGAHMLTAEVAPPGCEADGMELFTPEYALTQALMEQRLLGEDGWRKAFTEAGFEIADVVTPDLPEARIYLARKP</sequence>
<evidence type="ECO:0000313" key="2">
    <source>
        <dbReference type="EMBL" id="GLL06359.1"/>
    </source>
</evidence>
<dbReference type="PANTHER" id="PTHR43861:SF1">
    <property type="entry name" value="TRANS-ACONITATE 2-METHYLTRANSFERASE"/>
    <property type="match status" value="1"/>
</dbReference>
<dbReference type="CDD" id="cd02440">
    <property type="entry name" value="AdoMet_MTases"/>
    <property type="match status" value="1"/>
</dbReference>
<dbReference type="Pfam" id="PF13847">
    <property type="entry name" value="Methyltransf_31"/>
    <property type="match status" value="1"/>
</dbReference>
<protein>
    <recommendedName>
        <fullName evidence="1">Methyltransferase domain-containing protein</fullName>
    </recommendedName>
</protein>
<dbReference type="Gene3D" id="3.40.50.150">
    <property type="entry name" value="Vaccinia Virus protein VP39"/>
    <property type="match status" value="1"/>
</dbReference>
<evidence type="ECO:0000259" key="1">
    <source>
        <dbReference type="Pfam" id="PF13847"/>
    </source>
</evidence>
<dbReference type="InterPro" id="IPR036388">
    <property type="entry name" value="WH-like_DNA-bd_sf"/>
</dbReference>
<comment type="caution">
    <text evidence="2">The sequence shown here is derived from an EMBL/GenBank/DDBJ whole genome shotgun (WGS) entry which is preliminary data.</text>
</comment>
<dbReference type="RefSeq" id="WP_261965224.1">
    <property type="nucleotide sequence ID" value="NZ_BAAAXA010000001.1"/>
</dbReference>
<evidence type="ECO:0000313" key="3">
    <source>
        <dbReference type="Proteomes" id="UP001143480"/>
    </source>
</evidence>
<dbReference type="Proteomes" id="UP001143480">
    <property type="component" value="Unassembled WGS sequence"/>
</dbReference>
<accession>A0A9W6NRA2</accession>
<dbReference type="Gene3D" id="1.10.10.10">
    <property type="entry name" value="Winged helix-like DNA-binding domain superfamily/Winged helix DNA-binding domain"/>
    <property type="match status" value="1"/>
</dbReference>
<name>A0A9W6NRA2_9ACTN</name>